<evidence type="ECO:0000259" key="1">
    <source>
        <dbReference type="Pfam" id="PF13524"/>
    </source>
</evidence>
<dbReference type="GO" id="GO:0016740">
    <property type="term" value="F:transferase activity"/>
    <property type="evidence" value="ECO:0007669"/>
    <property type="project" value="UniProtKB-KW"/>
</dbReference>
<dbReference type="Pfam" id="PF13524">
    <property type="entry name" value="Glyco_trans_1_2"/>
    <property type="match status" value="1"/>
</dbReference>
<accession>A0A4Z0C5P4</accession>
<evidence type="ECO:0000313" key="2">
    <source>
        <dbReference type="EMBL" id="TFZ06222.1"/>
    </source>
</evidence>
<keyword evidence="2" id="KW-0808">Transferase</keyword>
<dbReference type="SUPFAM" id="SSF53756">
    <property type="entry name" value="UDP-Glycosyltransferase/glycogen phosphorylase"/>
    <property type="match status" value="1"/>
</dbReference>
<dbReference type="OrthoDB" id="9813806at2"/>
<sequence>MRVVLFCHSLVSDWNHGNAHFLRGICGELLARRHEVEVYEPANAWSVQNLVAEHGEAPLRAFAKAYPHLRSHRYSPDELDLNLALAGADLVLVHEWNEHALVRRIGLHRAANPHYRLLFHDTHHRSVTEPDSMAAYDLRHYDGVLAFGSVIRDLYRRHGWCQRAWTWHEAADTRVFRPLGGSLRDGDLVWIGNWGDEERTAELHEFLLNPVRDLGLQARVHGVRYPGHALDSLREAGISYGGWLPNYEAPAVFARYGATVHVPRRPYVRALPGIPTIRVFEALACGIPLVSAPWDDCEGLFEPGADFLIARDGREMREHLRAVLGDAALARSLADHGLRTILARHSCARRVDELLDIYAELVPPTRAAREVNA</sequence>
<dbReference type="RefSeq" id="WP_135262309.1">
    <property type="nucleotide sequence ID" value="NZ_SMLM01000001.1"/>
</dbReference>
<evidence type="ECO:0000313" key="3">
    <source>
        <dbReference type="Proteomes" id="UP000298180"/>
    </source>
</evidence>
<dbReference type="InterPro" id="IPR055259">
    <property type="entry name" value="YkvP/CgeB_Glyco_trans-like"/>
</dbReference>
<dbReference type="Proteomes" id="UP000298180">
    <property type="component" value="Unassembled WGS sequence"/>
</dbReference>
<dbReference type="EMBL" id="SMLM01000001">
    <property type="protein sequence ID" value="TFZ06222.1"/>
    <property type="molecule type" value="Genomic_DNA"/>
</dbReference>
<protein>
    <submittedName>
        <fullName evidence="2">Glycosyltransferase</fullName>
    </submittedName>
</protein>
<dbReference type="AlphaFoldDB" id="A0A4Z0C5P4"/>
<name>A0A4Z0C5P4_9BURK</name>
<gene>
    <name evidence="2" type="ORF">EZ313_06140</name>
</gene>
<proteinExistence type="predicted"/>
<comment type="caution">
    <text evidence="2">The sequence shown here is derived from an EMBL/GenBank/DDBJ whole genome shotgun (WGS) entry which is preliminary data.</text>
</comment>
<feature type="domain" description="Spore protein YkvP/CgeB glycosyl transferase-like" evidence="1">
    <location>
        <begin position="205"/>
        <end position="356"/>
    </location>
</feature>
<dbReference type="Gene3D" id="3.40.50.2000">
    <property type="entry name" value="Glycogen Phosphorylase B"/>
    <property type="match status" value="1"/>
</dbReference>
<keyword evidence="3" id="KW-1185">Reference proteome</keyword>
<dbReference type="CDD" id="cd03801">
    <property type="entry name" value="GT4_PimA-like"/>
    <property type="match status" value="1"/>
</dbReference>
<organism evidence="2 3">
    <name type="scientific">Ramlibacter henchirensis</name>
    <dbReference type="NCBI Taxonomy" id="204072"/>
    <lineage>
        <taxon>Bacteria</taxon>
        <taxon>Pseudomonadati</taxon>
        <taxon>Pseudomonadota</taxon>
        <taxon>Betaproteobacteria</taxon>
        <taxon>Burkholderiales</taxon>
        <taxon>Comamonadaceae</taxon>
        <taxon>Ramlibacter</taxon>
    </lineage>
</organism>
<reference evidence="2 3" key="1">
    <citation type="submission" date="2019-03" db="EMBL/GenBank/DDBJ databases">
        <title>Ramlibacter henchirensis DSM 14656, whole genome shotgun sequence.</title>
        <authorList>
            <person name="Zhang X."/>
            <person name="Feng G."/>
            <person name="Zhu H."/>
        </authorList>
    </citation>
    <scope>NUCLEOTIDE SEQUENCE [LARGE SCALE GENOMIC DNA]</scope>
    <source>
        <strain evidence="2 3">DSM 14656</strain>
    </source>
</reference>